<dbReference type="InterPro" id="IPR013103">
    <property type="entry name" value="RVT_2"/>
</dbReference>
<keyword evidence="3" id="KW-1185">Reference proteome</keyword>
<name>A0AAV3QCI3_LITER</name>
<evidence type="ECO:0000313" key="2">
    <source>
        <dbReference type="EMBL" id="GAA0160903.1"/>
    </source>
</evidence>
<keyword evidence="2" id="KW-0812">Transmembrane</keyword>
<organism evidence="2 3">
    <name type="scientific">Lithospermum erythrorhizon</name>
    <name type="common">Purple gromwell</name>
    <name type="synonym">Lithospermum officinale var. erythrorhizon</name>
    <dbReference type="NCBI Taxonomy" id="34254"/>
    <lineage>
        <taxon>Eukaryota</taxon>
        <taxon>Viridiplantae</taxon>
        <taxon>Streptophyta</taxon>
        <taxon>Embryophyta</taxon>
        <taxon>Tracheophyta</taxon>
        <taxon>Spermatophyta</taxon>
        <taxon>Magnoliopsida</taxon>
        <taxon>eudicotyledons</taxon>
        <taxon>Gunneridae</taxon>
        <taxon>Pentapetalae</taxon>
        <taxon>asterids</taxon>
        <taxon>lamiids</taxon>
        <taxon>Boraginales</taxon>
        <taxon>Boraginaceae</taxon>
        <taxon>Boraginoideae</taxon>
        <taxon>Lithospermeae</taxon>
        <taxon>Lithospermum</taxon>
    </lineage>
</organism>
<gene>
    <name evidence="2" type="ORF">LIER_17346</name>
</gene>
<comment type="caution">
    <text evidence="2">The sequence shown here is derived from an EMBL/GenBank/DDBJ whole genome shotgun (WGS) entry which is preliminary data.</text>
</comment>
<reference evidence="2 3" key="1">
    <citation type="submission" date="2024-01" db="EMBL/GenBank/DDBJ databases">
        <title>The complete chloroplast genome sequence of Lithospermum erythrorhizon: insights into the phylogenetic relationship among Boraginaceae species and the maternal lineages of purple gromwells.</title>
        <authorList>
            <person name="Okada T."/>
            <person name="Watanabe K."/>
        </authorList>
    </citation>
    <scope>NUCLEOTIDE SEQUENCE [LARGE SCALE GENOMIC DNA]</scope>
</reference>
<dbReference type="Proteomes" id="UP001454036">
    <property type="component" value="Unassembled WGS sequence"/>
</dbReference>
<sequence length="167" mass="19668">MEHMVYTLHKVLYGLKQAPRAWFNKIEAHFNEEGFLKCDSEQTLFTKRNSARKILIVSIYVDDLIYTEKDKELMQDFKAAMLRDFDMTDLGEMHYFHRIEVVQHDKGIFVCQRQYTEEILKRFGMSDCNPSYIPITPGIKLHEDVKGEQVDDTFYKQIVGSLCLSLD</sequence>
<keyword evidence="2" id="KW-0675">Receptor</keyword>
<dbReference type="Pfam" id="PF07727">
    <property type="entry name" value="RVT_2"/>
    <property type="match status" value="1"/>
</dbReference>
<keyword evidence="2" id="KW-0472">Membrane</keyword>
<evidence type="ECO:0000313" key="3">
    <source>
        <dbReference type="Proteomes" id="UP001454036"/>
    </source>
</evidence>
<evidence type="ECO:0000259" key="1">
    <source>
        <dbReference type="Pfam" id="PF07727"/>
    </source>
</evidence>
<accession>A0AAV3QCI3</accession>
<feature type="domain" description="Reverse transcriptase Ty1/copia-type" evidence="1">
    <location>
        <begin position="3"/>
        <end position="136"/>
    </location>
</feature>
<proteinExistence type="predicted"/>
<dbReference type="EMBL" id="BAABME010004024">
    <property type="protein sequence ID" value="GAA0160903.1"/>
    <property type="molecule type" value="Genomic_DNA"/>
</dbReference>
<protein>
    <submittedName>
        <fullName evidence="2">Transmembrane signal receptor</fullName>
    </submittedName>
</protein>
<dbReference type="AlphaFoldDB" id="A0AAV3QCI3"/>